<dbReference type="EMBL" id="JAAAPX010000063">
    <property type="protein sequence ID" value="KAF4234983.1"/>
    <property type="molecule type" value="Genomic_DNA"/>
</dbReference>
<feature type="region of interest" description="Disordered" evidence="1">
    <location>
        <begin position="60"/>
        <end position="97"/>
    </location>
</feature>
<gene>
    <name evidence="3" type="ORF">CNMCM6805_008292</name>
</gene>
<evidence type="ECO:0000313" key="4">
    <source>
        <dbReference type="Proteomes" id="UP000653565"/>
    </source>
</evidence>
<protein>
    <submittedName>
        <fullName evidence="3">Uncharacterized protein</fullName>
    </submittedName>
</protein>
<dbReference type="AlphaFoldDB" id="A0A8H4M8J6"/>
<dbReference type="OrthoDB" id="4483258at2759"/>
<accession>A0A8H4M8J6</accession>
<keyword evidence="2" id="KW-0732">Signal</keyword>
<comment type="caution">
    <text evidence="3">The sequence shown here is derived from an EMBL/GenBank/DDBJ whole genome shotgun (WGS) entry which is preliminary data.</text>
</comment>
<evidence type="ECO:0000256" key="1">
    <source>
        <dbReference type="SAM" id="MobiDB-lite"/>
    </source>
</evidence>
<reference evidence="3" key="2">
    <citation type="submission" date="2020-04" db="EMBL/GenBank/DDBJ databases">
        <authorList>
            <person name="Santos R.A.C."/>
            <person name="Steenwyk J.L."/>
            <person name="Rivero-Menendez O."/>
            <person name="Mead M.E."/>
            <person name="Silva L.P."/>
            <person name="Bastos R.W."/>
            <person name="Alastruey-Izquierdo A."/>
            <person name="Goldman G.H."/>
            <person name="Rokas A."/>
        </authorList>
    </citation>
    <scope>NUCLEOTIDE SEQUENCE</scope>
    <source>
        <strain evidence="3">CNM-CM6805</strain>
    </source>
</reference>
<evidence type="ECO:0000256" key="2">
    <source>
        <dbReference type="SAM" id="SignalP"/>
    </source>
</evidence>
<feature type="chain" id="PRO_5044155405" evidence="2">
    <location>
        <begin position="24"/>
        <end position="360"/>
    </location>
</feature>
<evidence type="ECO:0000313" key="3">
    <source>
        <dbReference type="EMBL" id="KAF4234983.1"/>
    </source>
</evidence>
<reference evidence="3" key="1">
    <citation type="journal article" date="2020" name="bioRxiv">
        <title>Genomic and phenotypic heterogeneity of clinical isolates of the human pathogens Aspergillus fumigatus, Aspergillus lentulus and Aspergillus fumigatiaffinis.</title>
        <authorList>
            <person name="dos Santos R.A.C."/>
            <person name="Steenwyk J.L."/>
            <person name="Rivero-Menendez O."/>
            <person name="Mead M.E."/>
            <person name="Silva L.P."/>
            <person name="Bastos R.W."/>
            <person name="Alastruey-Izquierdo A."/>
            <person name="Goldman G.H."/>
            <person name="Rokas A."/>
        </authorList>
    </citation>
    <scope>NUCLEOTIDE SEQUENCE</scope>
    <source>
        <strain evidence="3">CNM-CM6805</strain>
    </source>
</reference>
<organism evidence="3 4">
    <name type="scientific">Aspergillus fumigatiaffinis</name>
    <dbReference type="NCBI Taxonomy" id="340414"/>
    <lineage>
        <taxon>Eukaryota</taxon>
        <taxon>Fungi</taxon>
        <taxon>Dikarya</taxon>
        <taxon>Ascomycota</taxon>
        <taxon>Pezizomycotina</taxon>
        <taxon>Eurotiomycetes</taxon>
        <taxon>Eurotiomycetidae</taxon>
        <taxon>Eurotiales</taxon>
        <taxon>Aspergillaceae</taxon>
        <taxon>Aspergillus</taxon>
        <taxon>Aspergillus subgen. Fumigati</taxon>
    </lineage>
</organism>
<sequence length="360" mass="39530">MRLNLKHALLLAASVGIPFEASARAIPRQELSAGSLLPRLEIPGIPIPKPIIPKPVVPEAPVGKAPGRTPQIDPVPVPVPKPKPKSPGQQPCKRTGTCDQGYTISNVNYAEKGRVLINNLRENNQHPKTDDHNFAEAEKMYSVKATKKTLPILGSKISLWMKENMGISMGKSIFEKDSSWTRYEVWGASRATMRDPNLPTVAEVYVSVKHRAILANRLFRENDKLYPNGLELKDRLPMSEWIFQSWKKAVAEGKTDYGVDVKLSDLKVIVGTDVDNQEAKAIVAKAQQEVGGNNVRFTVRASDGEPFEALAASSSGKSKYYMLADHNGPSELNKLVPQRAEISLEDDGGAPAIAWILGRD</sequence>
<feature type="signal peptide" evidence="2">
    <location>
        <begin position="1"/>
        <end position="23"/>
    </location>
</feature>
<name>A0A8H4M8J6_9EURO</name>
<dbReference type="Proteomes" id="UP000653565">
    <property type="component" value="Unassembled WGS sequence"/>
</dbReference>
<keyword evidence="4" id="KW-1185">Reference proteome</keyword>
<proteinExistence type="predicted"/>